<dbReference type="Proteomes" id="UP000319026">
    <property type="component" value="Unassembled WGS sequence"/>
</dbReference>
<name>A0AB38PRG4_BACFG</name>
<accession>A0AB38PRG4</accession>
<dbReference type="EMBL" id="VOHV01000003">
    <property type="protein sequence ID" value="TWV42449.1"/>
    <property type="molecule type" value="Genomic_DNA"/>
</dbReference>
<dbReference type="RefSeq" id="WP_005802530.1">
    <property type="nucleotide sequence ID" value="NZ_JAFKPK010000003.1"/>
</dbReference>
<protein>
    <submittedName>
        <fullName evidence="2">DUF393 domain-containing protein</fullName>
    </submittedName>
</protein>
<dbReference type="EMBL" id="VOHT01000003">
    <property type="protein sequence ID" value="TWV50153.1"/>
    <property type="molecule type" value="Genomic_DNA"/>
</dbReference>
<dbReference type="InterPro" id="IPR007263">
    <property type="entry name" value="DCC1-like"/>
</dbReference>
<gene>
    <name evidence="2" type="ORF">FSA03_09850</name>
    <name evidence="1" type="ORF">FSA06_09700</name>
</gene>
<comment type="caution">
    <text evidence="2">The sequence shown here is derived from an EMBL/GenBank/DDBJ whole genome shotgun (WGS) entry which is preliminary data.</text>
</comment>
<dbReference type="PANTHER" id="PTHR33639">
    <property type="entry name" value="THIOL-DISULFIDE OXIDOREDUCTASE DCC"/>
    <property type="match status" value="1"/>
</dbReference>
<dbReference type="Proteomes" id="UP000315444">
    <property type="component" value="Unassembled WGS sequence"/>
</dbReference>
<dbReference type="AlphaFoldDB" id="A0AB38PRG4"/>
<dbReference type="Pfam" id="PF04134">
    <property type="entry name" value="DCC1-like"/>
    <property type="match status" value="1"/>
</dbReference>
<evidence type="ECO:0000313" key="2">
    <source>
        <dbReference type="EMBL" id="TWV50153.1"/>
    </source>
</evidence>
<evidence type="ECO:0000313" key="4">
    <source>
        <dbReference type="Proteomes" id="UP000319026"/>
    </source>
</evidence>
<evidence type="ECO:0000313" key="3">
    <source>
        <dbReference type="Proteomes" id="UP000315444"/>
    </source>
</evidence>
<dbReference type="InterPro" id="IPR052927">
    <property type="entry name" value="DCC_oxidoreductase"/>
</dbReference>
<reference evidence="2 4" key="2">
    <citation type="submission" date="2019-07" db="EMBL/GenBank/DDBJ databases">
        <title>Genome Sequencing of Bacteroides fragilis.</title>
        <authorList>
            <person name="Pinto K.M."/>
            <person name="Ruoff K.L."/>
            <person name="Price C.E."/>
            <person name="Valls R.A."/>
            <person name="O'Toole G.A."/>
        </authorList>
    </citation>
    <scope>NUCLEOTIDE SEQUENCE [LARGE SCALE GENOMIC DNA]</scope>
    <source>
        <strain evidence="2 4">AD135F_3B</strain>
    </source>
</reference>
<proteinExistence type="predicted"/>
<evidence type="ECO:0000313" key="1">
    <source>
        <dbReference type="EMBL" id="TWV42449.1"/>
    </source>
</evidence>
<dbReference type="GO" id="GO:0015035">
    <property type="term" value="F:protein-disulfide reductase activity"/>
    <property type="evidence" value="ECO:0007669"/>
    <property type="project" value="InterPro"/>
</dbReference>
<reference evidence="1 3" key="1">
    <citation type="submission" date="2019-07" db="EMBL/GenBank/DDBJ databases">
        <title>Genome sequencing of Bacteroides fragilis.</title>
        <authorList>
            <person name="Galasyn E.V."/>
            <person name="Ruoff K.L."/>
            <person name="Price C.E."/>
            <person name="Valls R.A."/>
            <person name="O'Toole G.A."/>
        </authorList>
    </citation>
    <scope>NUCLEOTIDE SEQUENCE [LARGE SCALE GENOMIC DNA]</scope>
    <source>
        <strain evidence="1 3">AD135F_1B</strain>
    </source>
</reference>
<sequence length="131" mass="15106">MNVILFDGICNLCNGAVTFVVKRDRKGLFRFVSLQSETGKSLLKRYAVESTNKTLYYFRNNRCYSKSTAILYILKDLGGFWQCLYPLILIPAKLRDAIYLLVSKYRYRILGKADSCIKPFGFSSEESKRSD</sequence>
<organism evidence="2 4">
    <name type="scientific">Bacteroides fragilis</name>
    <dbReference type="NCBI Taxonomy" id="817"/>
    <lineage>
        <taxon>Bacteria</taxon>
        <taxon>Pseudomonadati</taxon>
        <taxon>Bacteroidota</taxon>
        <taxon>Bacteroidia</taxon>
        <taxon>Bacteroidales</taxon>
        <taxon>Bacteroidaceae</taxon>
        <taxon>Bacteroides</taxon>
    </lineage>
</organism>
<dbReference type="PANTHER" id="PTHR33639:SF2">
    <property type="entry name" value="DUF393 DOMAIN-CONTAINING PROTEIN"/>
    <property type="match status" value="1"/>
</dbReference>